<reference evidence="4" key="1">
    <citation type="journal article" date="2019" name="Int. J. Syst. Evol. Microbiol.">
        <title>The Global Catalogue of Microorganisms (GCM) 10K type strain sequencing project: providing services to taxonomists for standard genome sequencing and annotation.</title>
        <authorList>
            <consortium name="The Broad Institute Genomics Platform"/>
            <consortium name="The Broad Institute Genome Sequencing Center for Infectious Disease"/>
            <person name="Wu L."/>
            <person name="Ma J."/>
        </authorList>
    </citation>
    <scope>NUCLEOTIDE SEQUENCE [LARGE SCALE GENOMIC DNA]</scope>
    <source>
        <strain evidence="4">JCM 19212</strain>
    </source>
</reference>
<keyword evidence="4" id="KW-1185">Reference proteome</keyword>
<evidence type="ECO:0008006" key="5">
    <source>
        <dbReference type="Google" id="ProtNLM"/>
    </source>
</evidence>
<name>A0ABP9LD41_9GAMM</name>
<dbReference type="RefSeq" id="WP_158986274.1">
    <property type="nucleotide sequence ID" value="NZ_VLNU01000001.1"/>
</dbReference>
<dbReference type="EMBL" id="BAABKY010000002">
    <property type="protein sequence ID" value="GAA5074177.1"/>
    <property type="molecule type" value="Genomic_DNA"/>
</dbReference>
<organism evidence="3 4">
    <name type="scientific">Lysobacter panacisoli</name>
    <dbReference type="NCBI Taxonomy" id="1255263"/>
    <lineage>
        <taxon>Bacteria</taxon>
        <taxon>Pseudomonadati</taxon>
        <taxon>Pseudomonadota</taxon>
        <taxon>Gammaproteobacteria</taxon>
        <taxon>Lysobacterales</taxon>
        <taxon>Lysobacteraceae</taxon>
        <taxon>Lysobacter</taxon>
    </lineage>
</organism>
<feature type="compositionally biased region" description="Low complexity" evidence="1">
    <location>
        <begin position="30"/>
        <end position="44"/>
    </location>
</feature>
<keyword evidence="2" id="KW-0732">Signal</keyword>
<comment type="caution">
    <text evidence="3">The sequence shown here is derived from an EMBL/GenBank/DDBJ whole genome shotgun (WGS) entry which is preliminary data.</text>
</comment>
<feature type="chain" id="PRO_5045121429" description="Lipoprotein" evidence="2">
    <location>
        <begin position="22"/>
        <end position="216"/>
    </location>
</feature>
<evidence type="ECO:0000256" key="2">
    <source>
        <dbReference type="SAM" id="SignalP"/>
    </source>
</evidence>
<evidence type="ECO:0000256" key="1">
    <source>
        <dbReference type="SAM" id="MobiDB-lite"/>
    </source>
</evidence>
<protein>
    <recommendedName>
        <fullName evidence="5">Lipoprotein</fullName>
    </recommendedName>
</protein>
<dbReference type="PROSITE" id="PS51257">
    <property type="entry name" value="PROKAR_LIPOPROTEIN"/>
    <property type="match status" value="1"/>
</dbReference>
<gene>
    <name evidence="3" type="ORF">GCM10025759_16150</name>
</gene>
<sequence>MPRSAVPLMLVLAAAALGLSACEQKPVNSAPPEEITAPAPAANPQPDVTAEPVERAAPPVIKPVALGEFEPGNPVAIAVTGKLTIEDATLKGENGASFTTESVALVSGGDPYMEGQTYAQVMQIAADQPVELRRVLEETPPTQAPANALCGGSRTGYIALAKVEEGDDGIVKLIGLKGTDLPAANASGIELCASTFYIASKAAEADKDAGKDDGKK</sequence>
<feature type="region of interest" description="Disordered" evidence="1">
    <location>
        <begin position="26"/>
        <end position="49"/>
    </location>
</feature>
<dbReference type="Proteomes" id="UP001501083">
    <property type="component" value="Unassembled WGS sequence"/>
</dbReference>
<proteinExistence type="predicted"/>
<evidence type="ECO:0000313" key="4">
    <source>
        <dbReference type="Proteomes" id="UP001501083"/>
    </source>
</evidence>
<evidence type="ECO:0000313" key="3">
    <source>
        <dbReference type="EMBL" id="GAA5074177.1"/>
    </source>
</evidence>
<accession>A0ABP9LD41</accession>
<feature type="signal peptide" evidence="2">
    <location>
        <begin position="1"/>
        <end position="21"/>
    </location>
</feature>